<sequence length="284" mass="30318">MLIEAGPPSTEPTTAASDVLSAVSRRNNVTVSGNPDGRAIVFAHGFGCNQSAWRFVTPAFLADYKVIVFDHVGAGSSDASAYSFWKYDSLLGYADDLLEILDELDVTDVVYVGHSVSGMIGVLAANRDPSRFGALVLVTPSPRYINAPGYEGGFEIEDINSMLDDLDSNYFGWSSTMAPLMMGNSDRPELGNELTENFCSTDPTIARHFARVTFLSDNREDLSLVSTPTLILECSADIVAPAGVARYVHQQIAGSSLVTLAASGHIPNLSAPDALADAILAYLK</sequence>
<dbReference type="Pfam" id="PF12697">
    <property type="entry name" value="Abhydrolase_6"/>
    <property type="match status" value="1"/>
</dbReference>
<proteinExistence type="inferred from homology"/>
<comment type="caution">
    <text evidence="3">The sequence shown here is derived from an EMBL/GenBank/DDBJ whole genome shotgun (WGS) entry which is preliminary data.</text>
</comment>
<accession>A0ABY2JHC4</accession>
<dbReference type="InterPro" id="IPR000073">
    <property type="entry name" value="AB_hydrolase_1"/>
</dbReference>
<evidence type="ECO:0000259" key="2">
    <source>
        <dbReference type="Pfam" id="PF12697"/>
    </source>
</evidence>
<evidence type="ECO:0000313" key="3">
    <source>
        <dbReference type="EMBL" id="TFD03223.1"/>
    </source>
</evidence>
<name>A0ABY2JHC4_9MICO</name>
<organism evidence="3 4">
    <name type="scientific">Cryobacterium sinapicolor</name>
    <dbReference type="NCBI Taxonomy" id="1259236"/>
    <lineage>
        <taxon>Bacteria</taxon>
        <taxon>Bacillati</taxon>
        <taxon>Actinomycetota</taxon>
        <taxon>Actinomycetes</taxon>
        <taxon>Micrococcales</taxon>
        <taxon>Microbacteriaceae</taxon>
        <taxon>Cryobacterium</taxon>
    </lineage>
</organism>
<protein>
    <submittedName>
        <fullName evidence="3">Alpha/beta hydrolase</fullName>
    </submittedName>
</protein>
<dbReference type="GO" id="GO:0016787">
    <property type="term" value="F:hydrolase activity"/>
    <property type="evidence" value="ECO:0007669"/>
    <property type="project" value="UniProtKB-KW"/>
</dbReference>
<reference evidence="3 4" key="1">
    <citation type="submission" date="2019-03" db="EMBL/GenBank/DDBJ databases">
        <title>Genomics of glacier-inhabiting Cryobacterium strains.</title>
        <authorList>
            <person name="Liu Q."/>
            <person name="Xin Y.-H."/>
        </authorList>
    </citation>
    <scope>NUCLEOTIDE SEQUENCE [LARGE SCALE GENOMIC DNA]</scope>
    <source>
        <strain evidence="3 4">TMT1-23-1</strain>
    </source>
</reference>
<evidence type="ECO:0000313" key="4">
    <source>
        <dbReference type="Proteomes" id="UP000297853"/>
    </source>
</evidence>
<keyword evidence="4" id="KW-1185">Reference proteome</keyword>
<feature type="domain" description="AB hydrolase-1" evidence="2">
    <location>
        <begin position="40"/>
        <end position="278"/>
    </location>
</feature>
<dbReference type="PANTHER" id="PTHR43039">
    <property type="entry name" value="ESTERASE-RELATED"/>
    <property type="match status" value="1"/>
</dbReference>
<dbReference type="Proteomes" id="UP000297853">
    <property type="component" value="Unassembled WGS sequence"/>
</dbReference>
<evidence type="ECO:0000256" key="1">
    <source>
        <dbReference type="ARBA" id="ARBA00008645"/>
    </source>
</evidence>
<dbReference type="PRINTS" id="PR00111">
    <property type="entry name" value="ABHYDROLASE"/>
</dbReference>
<keyword evidence="3" id="KW-0378">Hydrolase</keyword>
<dbReference type="EMBL" id="SOGQ01000017">
    <property type="protein sequence ID" value="TFD03223.1"/>
    <property type="molecule type" value="Genomic_DNA"/>
</dbReference>
<dbReference type="SUPFAM" id="SSF53474">
    <property type="entry name" value="alpha/beta-Hydrolases"/>
    <property type="match status" value="1"/>
</dbReference>
<dbReference type="Gene3D" id="3.40.50.1820">
    <property type="entry name" value="alpha/beta hydrolase"/>
    <property type="match status" value="1"/>
</dbReference>
<comment type="similarity">
    <text evidence="1">Belongs to the AB hydrolase superfamily.</text>
</comment>
<dbReference type="InterPro" id="IPR029058">
    <property type="entry name" value="AB_hydrolase_fold"/>
</dbReference>
<gene>
    <name evidence="3" type="ORF">E3T28_03870</name>
</gene>